<reference evidence="2" key="1">
    <citation type="journal article" date="2023" name="Nat. Plants">
        <title>Single-cell RNA sequencing provides a high-resolution roadmap for understanding the multicellular compartmentation of specialized metabolism.</title>
        <authorList>
            <person name="Sun S."/>
            <person name="Shen X."/>
            <person name="Li Y."/>
            <person name="Li Y."/>
            <person name="Wang S."/>
            <person name="Li R."/>
            <person name="Zhang H."/>
            <person name="Shen G."/>
            <person name="Guo B."/>
            <person name="Wei J."/>
            <person name="Xu J."/>
            <person name="St-Pierre B."/>
            <person name="Chen S."/>
            <person name="Sun C."/>
        </authorList>
    </citation>
    <scope>NUCLEOTIDE SEQUENCE [LARGE SCALE GENOMIC DNA]</scope>
</reference>
<name>A0ACB9ZMX3_CATRO</name>
<evidence type="ECO:0000313" key="1">
    <source>
        <dbReference type="EMBL" id="KAI5648793.1"/>
    </source>
</evidence>
<dbReference type="Proteomes" id="UP001060085">
    <property type="component" value="Linkage Group LG08"/>
</dbReference>
<proteinExistence type="predicted"/>
<gene>
    <name evidence="1" type="ORF">M9H77_34798</name>
</gene>
<accession>A0ACB9ZMX3</accession>
<evidence type="ECO:0000313" key="2">
    <source>
        <dbReference type="Proteomes" id="UP001060085"/>
    </source>
</evidence>
<comment type="caution">
    <text evidence="1">The sequence shown here is derived from an EMBL/GenBank/DDBJ whole genome shotgun (WGS) entry which is preliminary data.</text>
</comment>
<protein>
    <submittedName>
        <fullName evidence="1">Uncharacterized protein</fullName>
    </submittedName>
</protein>
<sequence>MIKNITRVRVYPDPPLDPGGSGLGPEFYTLKGMGLGPSLTIRVTHPFPQALRATSRASSSLCRITSLVSFSVLCFFNIALDFRYTFVHIKGVEGGAIENPTEQLYNLLGNAHVPYGFYQLAFHNSTS</sequence>
<keyword evidence="2" id="KW-1185">Reference proteome</keyword>
<dbReference type="EMBL" id="CM044708">
    <property type="protein sequence ID" value="KAI5648793.1"/>
    <property type="molecule type" value="Genomic_DNA"/>
</dbReference>
<organism evidence="1 2">
    <name type="scientific">Catharanthus roseus</name>
    <name type="common">Madagascar periwinkle</name>
    <name type="synonym">Vinca rosea</name>
    <dbReference type="NCBI Taxonomy" id="4058"/>
    <lineage>
        <taxon>Eukaryota</taxon>
        <taxon>Viridiplantae</taxon>
        <taxon>Streptophyta</taxon>
        <taxon>Embryophyta</taxon>
        <taxon>Tracheophyta</taxon>
        <taxon>Spermatophyta</taxon>
        <taxon>Magnoliopsida</taxon>
        <taxon>eudicotyledons</taxon>
        <taxon>Gunneridae</taxon>
        <taxon>Pentapetalae</taxon>
        <taxon>asterids</taxon>
        <taxon>lamiids</taxon>
        <taxon>Gentianales</taxon>
        <taxon>Apocynaceae</taxon>
        <taxon>Rauvolfioideae</taxon>
        <taxon>Vinceae</taxon>
        <taxon>Catharanthinae</taxon>
        <taxon>Catharanthus</taxon>
    </lineage>
</organism>